<keyword evidence="5 16" id="KW-0378">Hydrolase</keyword>
<evidence type="ECO:0000256" key="14">
    <source>
        <dbReference type="ARBA" id="ARBA00038929"/>
    </source>
</evidence>
<evidence type="ECO:0000256" key="11">
    <source>
        <dbReference type="ARBA" id="ARBA00023316"/>
    </source>
</evidence>
<evidence type="ECO:0000313" key="18">
    <source>
        <dbReference type="EMBL" id="CAK9024919.1"/>
    </source>
</evidence>
<dbReference type="InterPro" id="IPR008999">
    <property type="entry name" value="Actin-crosslinking"/>
</dbReference>
<dbReference type="InterPro" id="IPR017853">
    <property type="entry name" value="GH"/>
</dbReference>
<evidence type="ECO:0000256" key="1">
    <source>
        <dbReference type="ARBA" id="ARBA00004401"/>
    </source>
</evidence>
<keyword evidence="8" id="KW-0472">Membrane</keyword>
<evidence type="ECO:0000259" key="17">
    <source>
        <dbReference type="Pfam" id="PF00150"/>
    </source>
</evidence>
<sequence>MLRPGIWGQRASPVQVPLAPACPGPMLIRHSCQMVCHQLPHWPLEKSLSQARPDHERRMAIALLALEARSREAEPQKHWLNSEKAPCRKWHGVNYGNRFIPEDWMRHPYNFFQPVRRSARRAALWDLKGPEAKQRMMSWLDATILENHFAEMKTMGVEVLRVPCGYWNWVTYAHDDGPEVSGVYATGPIRDRLKNLHRIASPREYRQYFDKIFDFAERHGIQILLDLHAVPGSQNGEIHSGVCIESNEDEHHRHLGFFQCQANLRMAVNAVREMARYGRSKRNLFGIQVISEPHLHTDEGHAYLQSYYQQAILAAREFLDSSVPIVLFEWTYEMLKWDDDAFPESTYGRVCWDTHLYHFPAPGEKWTSENNGLEQAKQAYSWDLQQLRQFARAQGRDRVFVGEFSLAGPSLKASETKDFAAWLVEQMDFACGGSMLWSYDNRITAWSLQRQWQELGLNWRSLWAESDGAFLEGPMVGFRAAAFGTWLRATEKGAVEADAPEHSWWEEWVPYTYRVQGRQKLALRSAAFGTWLSVTREGEVVQSNDRSAWEEFSVLSHSDHESRGRRISLQSFHGSWLAVRRFRPNDRLLLSAAYSIHDTEVTTTWLVT</sequence>
<keyword evidence="7" id="KW-1133">Transmembrane helix</keyword>
<keyword evidence="10 16" id="KW-0326">Glycosidase</keyword>
<keyword evidence="4" id="KW-0812">Transmembrane</keyword>
<organism evidence="18 19">
    <name type="scientific">Durusdinium trenchii</name>
    <dbReference type="NCBI Taxonomy" id="1381693"/>
    <lineage>
        <taxon>Eukaryota</taxon>
        <taxon>Sar</taxon>
        <taxon>Alveolata</taxon>
        <taxon>Dinophyceae</taxon>
        <taxon>Suessiales</taxon>
        <taxon>Symbiodiniaceae</taxon>
        <taxon>Durusdinium</taxon>
    </lineage>
</organism>
<gene>
    <name evidence="18" type="ORF">CCMP2556_LOCUS15815</name>
</gene>
<dbReference type="Gene3D" id="3.20.20.80">
    <property type="entry name" value="Glycosidases"/>
    <property type="match status" value="1"/>
</dbReference>
<dbReference type="Proteomes" id="UP001642484">
    <property type="component" value="Unassembled WGS sequence"/>
</dbReference>
<dbReference type="SUPFAM" id="SSF51445">
    <property type="entry name" value="(Trans)glycosidases"/>
    <property type="match status" value="1"/>
</dbReference>
<evidence type="ECO:0000256" key="10">
    <source>
        <dbReference type="ARBA" id="ARBA00023295"/>
    </source>
</evidence>
<dbReference type="InterPro" id="IPR050386">
    <property type="entry name" value="Glycosyl_hydrolase_5"/>
</dbReference>
<keyword evidence="6" id="KW-0735">Signal-anchor</keyword>
<keyword evidence="3" id="KW-1003">Cell membrane</keyword>
<dbReference type="CDD" id="cd00257">
    <property type="entry name" value="beta-trefoil_FSCN-like"/>
    <property type="match status" value="1"/>
</dbReference>
<accession>A0ABP0KEF1</accession>
<evidence type="ECO:0000256" key="12">
    <source>
        <dbReference type="ARBA" id="ARBA00036824"/>
    </source>
</evidence>
<dbReference type="InterPro" id="IPR001547">
    <property type="entry name" value="Glyco_hydro_5"/>
</dbReference>
<keyword evidence="11" id="KW-0961">Cell wall biogenesis/degradation</keyword>
<evidence type="ECO:0000256" key="8">
    <source>
        <dbReference type="ARBA" id="ARBA00023136"/>
    </source>
</evidence>
<comment type="similarity">
    <text evidence="2 16">Belongs to the glycosyl hydrolase 5 (cellulase A) family.</text>
</comment>
<evidence type="ECO:0000256" key="3">
    <source>
        <dbReference type="ARBA" id="ARBA00022475"/>
    </source>
</evidence>
<evidence type="ECO:0000256" key="15">
    <source>
        <dbReference type="ARBA" id="ARBA00041260"/>
    </source>
</evidence>
<comment type="function">
    <text evidence="13">Glucosidase involved in the degradation of cellulosic biomass. Active on lichenan.</text>
</comment>
<evidence type="ECO:0000313" key="19">
    <source>
        <dbReference type="Proteomes" id="UP001642484"/>
    </source>
</evidence>
<dbReference type="EC" id="3.2.1.58" evidence="14"/>
<evidence type="ECO:0000256" key="16">
    <source>
        <dbReference type="RuleBase" id="RU361153"/>
    </source>
</evidence>
<reference evidence="18 19" key="1">
    <citation type="submission" date="2024-02" db="EMBL/GenBank/DDBJ databases">
        <authorList>
            <person name="Chen Y."/>
            <person name="Shah S."/>
            <person name="Dougan E. K."/>
            <person name="Thang M."/>
            <person name="Chan C."/>
        </authorList>
    </citation>
    <scope>NUCLEOTIDE SEQUENCE [LARGE SCALE GENOMIC DNA]</scope>
</reference>
<evidence type="ECO:0000256" key="5">
    <source>
        <dbReference type="ARBA" id="ARBA00022801"/>
    </source>
</evidence>
<dbReference type="Gene3D" id="2.80.10.50">
    <property type="match status" value="1"/>
</dbReference>
<evidence type="ECO:0000256" key="13">
    <source>
        <dbReference type="ARBA" id="ARBA00037126"/>
    </source>
</evidence>
<evidence type="ECO:0000256" key="6">
    <source>
        <dbReference type="ARBA" id="ARBA00022968"/>
    </source>
</evidence>
<evidence type="ECO:0000256" key="9">
    <source>
        <dbReference type="ARBA" id="ARBA00023180"/>
    </source>
</evidence>
<comment type="caution">
    <text evidence="18">The sequence shown here is derived from an EMBL/GenBank/DDBJ whole genome shotgun (WGS) entry which is preliminary data.</text>
</comment>
<proteinExistence type="inferred from homology"/>
<name>A0ABP0KEF1_9DINO</name>
<dbReference type="PANTHER" id="PTHR31297">
    <property type="entry name" value="GLUCAN ENDO-1,6-BETA-GLUCOSIDASE B"/>
    <property type="match status" value="1"/>
</dbReference>
<dbReference type="EMBL" id="CAXAMN010008391">
    <property type="protein sequence ID" value="CAK9024919.1"/>
    <property type="molecule type" value="Genomic_DNA"/>
</dbReference>
<protein>
    <recommendedName>
        <fullName evidence="14">glucan 1,3-beta-glucosidase</fullName>
        <ecNumber evidence="14">3.2.1.58</ecNumber>
    </recommendedName>
    <alternativeName>
        <fullName evidence="15">Exo-1,3-beta-glucanase D</fullName>
    </alternativeName>
</protein>
<keyword evidence="9" id="KW-0325">Glycoprotein</keyword>
<dbReference type="SUPFAM" id="SSF50405">
    <property type="entry name" value="Actin-crosslinking proteins"/>
    <property type="match status" value="1"/>
</dbReference>
<evidence type="ECO:0000256" key="4">
    <source>
        <dbReference type="ARBA" id="ARBA00022692"/>
    </source>
</evidence>
<evidence type="ECO:0000256" key="7">
    <source>
        <dbReference type="ARBA" id="ARBA00022989"/>
    </source>
</evidence>
<dbReference type="PANTHER" id="PTHR31297:SF34">
    <property type="entry name" value="GLUCAN 1,3-BETA-GLUCOSIDASE 2"/>
    <property type="match status" value="1"/>
</dbReference>
<feature type="domain" description="Glycoside hydrolase family 5" evidence="17">
    <location>
        <begin position="138"/>
        <end position="439"/>
    </location>
</feature>
<keyword evidence="19" id="KW-1185">Reference proteome</keyword>
<comment type="subcellular location">
    <subcellularLocation>
        <location evidence="1">Cell membrane</location>
        <topology evidence="1">Single-pass type II membrane protein</topology>
    </subcellularLocation>
</comment>
<comment type="catalytic activity">
    <reaction evidence="12">
        <text>Successive hydrolysis of beta-D-glucose units from the non-reducing ends of (1-&gt;3)-beta-D-glucans, releasing alpha-glucose.</text>
        <dbReference type="EC" id="3.2.1.58"/>
    </reaction>
</comment>
<dbReference type="Pfam" id="PF00150">
    <property type="entry name" value="Cellulase"/>
    <property type="match status" value="1"/>
</dbReference>
<evidence type="ECO:0000256" key="2">
    <source>
        <dbReference type="ARBA" id="ARBA00005641"/>
    </source>
</evidence>